<evidence type="ECO:0000313" key="3">
    <source>
        <dbReference type="EMBL" id="MBS2101149.1"/>
    </source>
</evidence>
<dbReference type="Pfam" id="PF18476">
    <property type="entry name" value="PIN_8"/>
    <property type="match status" value="1"/>
</dbReference>
<dbReference type="InterPro" id="IPR041578">
    <property type="entry name" value="PIN_8"/>
</dbReference>
<sequence length="437" mass="51405">MSTEVISYLDKIEKSNLRNHKEVLQKYKDGLNNAIGLKGDTPIFLDTNVLLKSYSISFEAREELLKFYNHYKNRIFLTEQVQKEFTKNREDIIERFFEDVTQGLPNSFTKEILNHFKSFLEKNKTILVDYREFEKKLNNIKVELEDLSKELNNNIEVKKEENSDILLNDKFLELFYSCNCMYTDAPIAEKAISDFDIMSKKISKEKIDSLIKKPHVAFPGMGDLKTKPDNPYGDFIIFYEMMEYASSQKSDIIFLTYDTTKGDWMKQNKQPHIHYIENFYYNTGQLIYILDAQRIFEETLHIDFTSLIKINPSSVYNKWEITPLNLDELLKEKYPKELPDNEDTIEELCNELIYNGYDDLNFISREADKANVAFLQYVIHNSKKGGPVKFTKVGNLRVRLDMLNENYAIFDKIGEGDGEYTVQSLDRYANYHHLINN</sequence>
<dbReference type="RefSeq" id="WP_212220374.1">
    <property type="nucleotide sequence ID" value="NZ_JAGUCO010000042.1"/>
</dbReference>
<organism evidence="3 4">
    <name type="scientific">Carboxylicivirga linearis</name>
    <dbReference type="NCBI Taxonomy" id="1628157"/>
    <lineage>
        <taxon>Bacteria</taxon>
        <taxon>Pseudomonadati</taxon>
        <taxon>Bacteroidota</taxon>
        <taxon>Bacteroidia</taxon>
        <taxon>Marinilabiliales</taxon>
        <taxon>Marinilabiliaceae</taxon>
        <taxon>Carboxylicivirga</taxon>
    </lineage>
</organism>
<keyword evidence="1" id="KW-0175">Coiled coil</keyword>
<proteinExistence type="predicted"/>
<name>A0ABS5K1W6_9BACT</name>
<dbReference type="Proteomes" id="UP000708576">
    <property type="component" value="Unassembled WGS sequence"/>
</dbReference>
<evidence type="ECO:0000259" key="2">
    <source>
        <dbReference type="Pfam" id="PF18476"/>
    </source>
</evidence>
<comment type="caution">
    <text evidence="3">The sequence shown here is derived from an EMBL/GenBank/DDBJ whole genome shotgun (WGS) entry which is preliminary data.</text>
</comment>
<dbReference type="EMBL" id="JAGUCO010000042">
    <property type="protein sequence ID" value="MBS2101149.1"/>
    <property type="molecule type" value="Genomic_DNA"/>
</dbReference>
<gene>
    <name evidence="3" type="ORF">KEM10_22880</name>
</gene>
<accession>A0ABS5K1W6</accession>
<evidence type="ECO:0000256" key="1">
    <source>
        <dbReference type="SAM" id="Coils"/>
    </source>
</evidence>
<feature type="coiled-coil region" evidence="1">
    <location>
        <begin position="130"/>
        <end position="164"/>
    </location>
</feature>
<feature type="domain" description="PIN like" evidence="2">
    <location>
        <begin position="43"/>
        <end position="271"/>
    </location>
</feature>
<protein>
    <submittedName>
        <fullName evidence="3">DUF4935 domain-containing protein</fullName>
    </submittedName>
</protein>
<evidence type="ECO:0000313" key="4">
    <source>
        <dbReference type="Proteomes" id="UP000708576"/>
    </source>
</evidence>
<keyword evidence="4" id="KW-1185">Reference proteome</keyword>
<reference evidence="3 4" key="1">
    <citation type="journal article" date="2015" name="Int. J. Syst. Evol. Microbiol.">
        <title>Carboxylicivirga linearis sp. nov., isolated from a sea cucumber culture pond.</title>
        <authorList>
            <person name="Wang F.Q."/>
            <person name="Zhou Y.X."/>
            <person name="Lin X.Z."/>
            <person name="Chen G.J."/>
            <person name="Du Z.J."/>
        </authorList>
    </citation>
    <scope>NUCLEOTIDE SEQUENCE [LARGE SCALE GENOMIC DNA]</scope>
    <source>
        <strain evidence="3 4">FB218</strain>
    </source>
</reference>